<evidence type="ECO:0000313" key="4">
    <source>
        <dbReference type="Proteomes" id="UP001140560"/>
    </source>
</evidence>
<evidence type="ECO:0000313" key="3">
    <source>
        <dbReference type="EMBL" id="KAJ4369590.1"/>
    </source>
</evidence>
<dbReference type="EMBL" id="JAPEUY010000009">
    <property type="protein sequence ID" value="KAJ4369590.1"/>
    <property type="molecule type" value="Genomic_DNA"/>
</dbReference>
<name>A0A9W8Y9X1_9PLEO</name>
<organism evidence="3 4">
    <name type="scientific">Neocucurbitaria cava</name>
    <dbReference type="NCBI Taxonomy" id="798079"/>
    <lineage>
        <taxon>Eukaryota</taxon>
        <taxon>Fungi</taxon>
        <taxon>Dikarya</taxon>
        <taxon>Ascomycota</taxon>
        <taxon>Pezizomycotina</taxon>
        <taxon>Dothideomycetes</taxon>
        <taxon>Pleosporomycetidae</taxon>
        <taxon>Pleosporales</taxon>
        <taxon>Pleosporineae</taxon>
        <taxon>Cucurbitariaceae</taxon>
        <taxon>Neocucurbitaria</taxon>
    </lineage>
</organism>
<dbReference type="OrthoDB" id="3438382at2759"/>
<dbReference type="AlphaFoldDB" id="A0A9W8Y9X1"/>
<dbReference type="Proteomes" id="UP001140560">
    <property type="component" value="Unassembled WGS sequence"/>
</dbReference>
<evidence type="ECO:0000256" key="1">
    <source>
        <dbReference type="SAM" id="Coils"/>
    </source>
</evidence>
<feature type="compositionally biased region" description="Low complexity" evidence="2">
    <location>
        <begin position="874"/>
        <end position="886"/>
    </location>
</feature>
<keyword evidence="4" id="KW-1185">Reference proteome</keyword>
<feature type="coiled-coil region" evidence="1">
    <location>
        <begin position="99"/>
        <end position="159"/>
    </location>
</feature>
<feature type="region of interest" description="Disordered" evidence="2">
    <location>
        <begin position="1"/>
        <end position="64"/>
    </location>
</feature>
<protein>
    <submittedName>
        <fullName evidence="3">Uncharacterized protein</fullName>
    </submittedName>
</protein>
<gene>
    <name evidence="3" type="ORF">N0V83_005352</name>
</gene>
<accession>A0A9W8Y9X1</accession>
<sequence length="886" mass="98217">MSDTTARNNVQISSAGSNGSGGSTPVQAAPPVPSMLPVSEASRSTGRAAGQKAPMTMESLQSVRTRKQAVGRLAPTGVVAEQPSATNPNSSQLQIQLQLKAQEIEIAHLKKVLEKVSDTCTKPEDLPVQPTQQWMVDRIEKTESANRALLQKTDRLEAMALKREEDKKAVDTILETVPDIKRSIDSLYTWKKTQEAKSMVLRQDGVTLEKAMTTLQGEVANIDSQLTKRIDEQQKTLGSLSSGLNITLEFQKDVKKRDIFHKFDALSEKVTGIEKNESHTYEKTSSIGRDLDQLRVELDKYIGPFKEEHRSTGATLVEQLRSITLEQTKLPRVTEQTSNFKDDAAQLSSEHKKLQVSHKALCDDMSALKSKIEVVEKGTKETTRKHIQLAKDMESLHDHVSKMNISSADTQAPMLTNGSEGARLEQIQTELAEMAQNIATLGEDLGATELTTHDHANAIRTLQEDVPALFKDKLDPFKQAVEQRLETLDRKLEVQSGEVEKLNWLAKAQQAQLGTASRDLHDLKEGNKRLQSTIIQRMATQDAAVLEVTQQLGLKADVITTDNKMDVIRAALRVLQDQYNNITTDELHQRMVHWFVSTYPTAQNLLQDISSLQQDVQRLVQSGNQLQQARANHTSFDARTALAKNEEFGSKLDQQGKQIEKFQSAIAETETLRLGQEEQAKQIESVQAALSGLQSSMHSLNTNSPFAKAEAINVLKTAVDDLGVRVDQGFADAQQARIDTNNELRTSAGNQNDQRVKAEQQIRKSNIDLSNELNAVQESMDTLEKGFANHVAFSKGALGQLREDINTLQENYIEPNKDLFETYSFILVSVAQLQFIVEAMNQKLPGALEFTFKYDLNALALPPPQVEGQKTQNGSASSSGKGKSKQ</sequence>
<evidence type="ECO:0000256" key="2">
    <source>
        <dbReference type="SAM" id="MobiDB-lite"/>
    </source>
</evidence>
<proteinExistence type="predicted"/>
<reference evidence="3" key="1">
    <citation type="submission" date="2022-10" db="EMBL/GenBank/DDBJ databases">
        <title>Tapping the CABI collections for fungal endophytes: first genome assemblies for Collariella, Neodidymelliopsis, Ascochyta clinopodiicola, Didymella pomorum, Didymosphaeria variabile, Neocosmospora piperis and Neocucurbitaria cava.</title>
        <authorList>
            <person name="Hill R."/>
        </authorList>
    </citation>
    <scope>NUCLEOTIDE SEQUENCE</scope>
    <source>
        <strain evidence="3">IMI 356814</strain>
    </source>
</reference>
<feature type="region of interest" description="Disordered" evidence="2">
    <location>
        <begin position="863"/>
        <end position="886"/>
    </location>
</feature>
<feature type="compositionally biased region" description="Polar residues" evidence="2">
    <location>
        <begin position="1"/>
        <end position="12"/>
    </location>
</feature>
<comment type="caution">
    <text evidence="3">The sequence shown here is derived from an EMBL/GenBank/DDBJ whole genome shotgun (WGS) entry which is preliminary data.</text>
</comment>
<keyword evidence="1" id="KW-0175">Coiled coil</keyword>